<feature type="transmembrane region" description="Helical" evidence="7">
    <location>
        <begin position="62"/>
        <end position="80"/>
    </location>
</feature>
<feature type="transmembrane region" description="Helical" evidence="7">
    <location>
        <begin position="20"/>
        <end position="41"/>
    </location>
</feature>
<dbReference type="AlphaFoldDB" id="A0A1L6XB97"/>
<evidence type="ECO:0000256" key="3">
    <source>
        <dbReference type="ARBA" id="ARBA00022475"/>
    </source>
</evidence>
<dbReference type="PANTHER" id="PTHR40074">
    <property type="entry name" value="O-ACETYLTRANSFERASE WECH"/>
    <property type="match status" value="1"/>
</dbReference>
<dbReference type="PANTHER" id="PTHR40074:SF2">
    <property type="entry name" value="O-ACETYLTRANSFERASE WECH"/>
    <property type="match status" value="1"/>
</dbReference>
<feature type="transmembrane region" description="Helical" evidence="7">
    <location>
        <begin position="100"/>
        <end position="121"/>
    </location>
</feature>
<evidence type="ECO:0000313" key="10">
    <source>
        <dbReference type="Proteomes" id="UP000185499"/>
    </source>
</evidence>
<dbReference type="KEGG" id="lah:LA20533_02695"/>
<evidence type="ECO:0000256" key="5">
    <source>
        <dbReference type="ARBA" id="ARBA00022989"/>
    </source>
</evidence>
<sequence>MMTHSLAPFAVQNIFYARLLNRFASVAVPIFFILSGYSVIYTVKRHPNISFLDIVKHDLKRLFLPYITWSLLYFAYLVLSHSARDYNIRYLITHILYGNMWYHTYFLLIMIIQYPISIMFYKLMQKYSKLIFMVLLISPIIVSLVTGIIPINFINRILWLSPLQWGIYFYIGIWLHEHNYLEHLSTPIVLTSYIILAITLTVALFIERLQTNQFVIYLEYYDPLLMTLATLIIFYKLGTWIIKILPQLHSPVKFLSSLTYTLYLSHPVILIIFNRIHFEPFNARGTFTLFVYFPIVLISAVVLATILNKSESVLLNFQTKYATAKKH</sequence>
<proteinExistence type="inferred from homology"/>
<evidence type="ECO:0000256" key="7">
    <source>
        <dbReference type="SAM" id="Phobius"/>
    </source>
</evidence>
<evidence type="ECO:0000256" key="6">
    <source>
        <dbReference type="ARBA" id="ARBA00023136"/>
    </source>
</evidence>
<feature type="domain" description="Acyltransferase 3" evidence="8">
    <location>
        <begin position="4"/>
        <end position="307"/>
    </location>
</feature>
<name>A0A1L6XB97_9LACO</name>
<comment type="similarity">
    <text evidence="2">Belongs to the acyltransferase 3 family.</text>
</comment>
<feature type="transmembrane region" description="Helical" evidence="7">
    <location>
        <begin position="226"/>
        <end position="245"/>
    </location>
</feature>
<dbReference type="Pfam" id="PF01757">
    <property type="entry name" value="Acyl_transf_3"/>
    <property type="match status" value="1"/>
</dbReference>
<evidence type="ECO:0000313" key="9">
    <source>
        <dbReference type="EMBL" id="APT18249.1"/>
    </source>
</evidence>
<protein>
    <recommendedName>
        <fullName evidence="8">Acyltransferase 3 domain-containing protein</fullName>
    </recommendedName>
</protein>
<dbReference type="GO" id="GO:0009246">
    <property type="term" value="P:enterobacterial common antigen biosynthetic process"/>
    <property type="evidence" value="ECO:0007669"/>
    <property type="project" value="TreeGrafter"/>
</dbReference>
<dbReference type="GO" id="GO:0016413">
    <property type="term" value="F:O-acetyltransferase activity"/>
    <property type="evidence" value="ECO:0007669"/>
    <property type="project" value="TreeGrafter"/>
</dbReference>
<accession>A0A1L6XB97</accession>
<evidence type="ECO:0000256" key="2">
    <source>
        <dbReference type="ARBA" id="ARBA00007400"/>
    </source>
</evidence>
<gene>
    <name evidence="9" type="ORF">LA20533_02695</name>
</gene>
<keyword evidence="3" id="KW-1003">Cell membrane</keyword>
<evidence type="ECO:0000256" key="1">
    <source>
        <dbReference type="ARBA" id="ARBA00004651"/>
    </source>
</evidence>
<feature type="transmembrane region" description="Helical" evidence="7">
    <location>
        <begin position="130"/>
        <end position="151"/>
    </location>
</feature>
<feature type="transmembrane region" description="Helical" evidence="7">
    <location>
        <begin position="257"/>
        <end position="277"/>
    </location>
</feature>
<dbReference type="Proteomes" id="UP000185499">
    <property type="component" value="Chromosome"/>
</dbReference>
<reference evidence="9 10" key="1">
    <citation type="submission" date="2016-12" db="EMBL/GenBank/DDBJ databases">
        <title>The whole genome sequencing and assembly of Lactobacillus amylophilus DSM 20533T strain.</title>
        <authorList>
            <person name="Lee Y.-J."/>
            <person name="Yi H."/>
            <person name="Bahn Y.-S."/>
            <person name="Kim J.F."/>
            <person name="Lee D.-W."/>
        </authorList>
    </citation>
    <scope>NUCLEOTIDE SEQUENCE [LARGE SCALE GENOMIC DNA]</scope>
    <source>
        <strain evidence="9 10">DSM 20533</strain>
    </source>
</reference>
<dbReference type="EMBL" id="CP018888">
    <property type="protein sequence ID" value="APT18249.1"/>
    <property type="molecule type" value="Genomic_DNA"/>
</dbReference>
<feature type="transmembrane region" description="Helical" evidence="7">
    <location>
        <begin position="157"/>
        <end position="175"/>
    </location>
</feature>
<evidence type="ECO:0000256" key="4">
    <source>
        <dbReference type="ARBA" id="ARBA00022692"/>
    </source>
</evidence>
<keyword evidence="10" id="KW-1185">Reference proteome</keyword>
<feature type="transmembrane region" description="Helical" evidence="7">
    <location>
        <begin position="187"/>
        <end position="206"/>
    </location>
</feature>
<evidence type="ECO:0000259" key="8">
    <source>
        <dbReference type="Pfam" id="PF01757"/>
    </source>
</evidence>
<organism evidence="9 10">
    <name type="scientific">Amylolactobacillus amylophilus DSM 20533 = JCM 1125</name>
    <dbReference type="NCBI Taxonomy" id="1423721"/>
    <lineage>
        <taxon>Bacteria</taxon>
        <taxon>Bacillati</taxon>
        <taxon>Bacillota</taxon>
        <taxon>Bacilli</taxon>
        <taxon>Lactobacillales</taxon>
        <taxon>Lactobacillaceae</taxon>
        <taxon>Amylolactobacillus</taxon>
    </lineage>
</organism>
<keyword evidence="6 7" id="KW-0472">Membrane</keyword>
<dbReference type="InterPro" id="IPR002656">
    <property type="entry name" value="Acyl_transf_3_dom"/>
</dbReference>
<dbReference type="GO" id="GO:0005886">
    <property type="term" value="C:plasma membrane"/>
    <property type="evidence" value="ECO:0007669"/>
    <property type="project" value="UniProtKB-SubCell"/>
</dbReference>
<keyword evidence="4 7" id="KW-0812">Transmembrane</keyword>
<comment type="subcellular location">
    <subcellularLocation>
        <location evidence="1">Cell membrane</location>
        <topology evidence="1">Multi-pass membrane protein</topology>
    </subcellularLocation>
</comment>
<keyword evidence="5 7" id="KW-1133">Transmembrane helix</keyword>
<feature type="transmembrane region" description="Helical" evidence="7">
    <location>
        <begin position="289"/>
        <end position="307"/>
    </location>
</feature>